<organism evidence="1 2">
    <name type="scientific">Vandammella animalimorsus</name>
    <dbReference type="NCBI Taxonomy" id="2029117"/>
    <lineage>
        <taxon>Bacteria</taxon>
        <taxon>Pseudomonadati</taxon>
        <taxon>Pseudomonadota</taxon>
        <taxon>Betaproteobacteria</taxon>
        <taxon>Burkholderiales</taxon>
        <taxon>Comamonadaceae</taxon>
        <taxon>Vandammella</taxon>
    </lineage>
</organism>
<dbReference type="Proteomes" id="UP000217780">
    <property type="component" value="Unassembled WGS sequence"/>
</dbReference>
<comment type="caution">
    <text evidence="1">The sequence shown here is derived from an EMBL/GenBank/DDBJ whole genome shotgun (WGS) entry which is preliminary data.</text>
</comment>
<evidence type="ECO:0000313" key="1">
    <source>
        <dbReference type="EMBL" id="PAX17770.1"/>
    </source>
</evidence>
<name>A0A2A2T760_9BURK</name>
<gene>
    <name evidence="1" type="ORF">CLI92_02725</name>
</gene>
<sequence>MPTANVAGVAGVAGRRRCCTFALPQAGQPCKGLQYGFDGKPWAGGDGLVFSAAPLLRDMLQQTGARARGAQSA</sequence>
<dbReference type="AlphaFoldDB" id="A0A2A2T760"/>
<evidence type="ECO:0000313" key="2">
    <source>
        <dbReference type="Proteomes" id="UP000217780"/>
    </source>
</evidence>
<proteinExistence type="predicted"/>
<accession>A0A2A2T760</accession>
<protein>
    <submittedName>
        <fullName evidence="1">Uncharacterized protein</fullName>
    </submittedName>
</protein>
<dbReference type="EMBL" id="NTBI01000002">
    <property type="protein sequence ID" value="PAX17770.1"/>
    <property type="molecule type" value="Genomic_DNA"/>
</dbReference>
<reference evidence="1 2" key="1">
    <citation type="submission" date="2017-08" db="EMBL/GenBank/DDBJ databases">
        <title>WGS of Clinical strains of the CDC Group NO-1 linked to zoonotic infections in humans.</title>
        <authorList>
            <person name="Bernier A.-M."/>
            <person name="Bernard K."/>
        </authorList>
    </citation>
    <scope>NUCLEOTIDE SEQUENCE [LARGE SCALE GENOMIC DNA]</scope>
    <source>
        <strain evidence="1 2">NML91-0035</strain>
    </source>
</reference>